<keyword evidence="3" id="KW-1185">Reference proteome</keyword>
<feature type="signal peptide" evidence="1">
    <location>
        <begin position="1"/>
        <end position="21"/>
    </location>
</feature>
<reference evidence="2" key="1">
    <citation type="submission" date="2019-01" db="EMBL/GenBank/DDBJ databases">
        <title>Colletotrichum abscissum LGMF1257.</title>
        <authorList>
            <person name="Baroncelli R."/>
        </authorList>
    </citation>
    <scope>NUCLEOTIDE SEQUENCE</scope>
    <source>
        <strain evidence="2">Ca142</strain>
    </source>
</reference>
<gene>
    <name evidence="2" type="ORF">CABS02_09500</name>
</gene>
<evidence type="ECO:0000256" key="1">
    <source>
        <dbReference type="SAM" id="SignalP"/>
    </source>
</evidence>
<name>A0A9Q0B1S5_9PEZI</name>
<dbReference type="Proteomes" id="UP001056436">
    <property type="component" value="Unassembled WGS sequence"/>
</dbReference>
<dbReference type="InterPro" id="IPR036278">
    <property type="entry name" value="Sialidase_sf"/>
</dbReference>
<dbReference type="SUPFAM" id="SSF50939">
    <property type="entry name" value="Sialidases"/>
    <property type="match status" value="2"/>
</dbReference>
<evidence type="ECO:0000313" key="3">
    <source>
        <dbReference type="Proteomes" id="UP001056436"/>
    </source>
</evidence>
<sequence length="415" mass="44602">MFLLFAQTLMGLSVLSVPLQAFAFGSLGTNSAVSSSCLRLLDPRASSIREMNMTRSTASREGQPVVAVNPTKPDNIVFVSTRFHPLPELEPVGCCFLTYTLDCGITWKNATADYPSGAAQKCGEPQVFADANGTFYLLNNQVFSGLRENIAAHPQLCEEAADRRGYGKGIPDPPPIYGFPGRSIAVHDSILASAAEGSKGHPEMYVRHDKGVTWETFPLIDSRGTFVANGTGPMLAKSGIGLRSDPTPWVSADPTSTGRFALMVPRDFTLEIYITHTAGGTFTDPAVIQTPDAQRPAFDFSPNGLPGVVWRTNSSCILDVYLTLSFDGGRNFAVPIKVTAQPQPQPVGQNGQPGGRASFISLTHNHTYVAWSDGRDGLLDAVLAEIPLDLLQTMPQATEVSRSIRSRGGLEPARM</sequence>
<evidence type="ECO:0000313" key="2">
    <source>
        <dbReference type="EMBL" id="KAI3544908.1"/>
    </source>
</evidence>
<dbReference type="EMBL" id="SDAQ01000064">
    <property type="protein sequence ID" value="KAI3544908.1"/>
    <property type="molecule type" value="Genomic_DNA"/>
</dbReference>
<dbReference type="OrthoDB" id="410491at2759"/>
<comment type="caution">
    <text evidence="2">The sequence shown here is derived from an EMBL/GenBank/DDBJ whole genome shotgun (WGS) entry which is preliminary data.</text>
</comment>
<proteinExistence type="predicted"/>
<feature type="chain" id="PRO_5040121178" evidence="1">
    <location>
        <begin position="22"/>
        <end position="415"/>
    </location>
</feature>
<dbReference type="AlphaFoldDB" id="A0A9Q0B1S5"/>
<accession>A0A9Q0B1S5</accession>
<keyword evidence="1" id="KW-0732">Signal</keyword>
<organism evidence="2 3">
    <name type="scientific">Colletotrichum abscissum</name>
    <dbReference type="NCBI Taxonomy" id="1671311"/>
    <lineage>
        <taxon>Eukaryota</taxon>
        <taxon>Fungi</taxon>
        <taxon>Dikarya</taxon>
        <taxon>Ascomycota</taxon>
        <taxon>Pezizomycotina</taxon>
        <taxon>Sordariomycetes</taxon>
        <taxon>Hypocreomycetidae</taxon>
        <taxon>Glomerellales</taxon>
        <taxon>Glomerellaceae</taxon>
        <taxon>Colletotrichum</taxon>
        <taxon>Colletotrichum acutatum species complex</taxon>
    </lineage>
</organism>
<protein>
    <submittedName>
        <fullName evidence="2">Uncharacterized protein</fullName>
    </submittedName>
</protein>